<feature type="non-terminal residue" evidence="2">
    <location>
        <position position="1"/>
    </location>
</feature>
<reference evidence="2" key="1">
    <citation type="submission" date="2021-02" db="EMBL/GenBank/DDBJ databases">
        <authorList>
            <person name="Nowell W R."/>
        </authorList>
    </citation>
    <scope>NUCLEOTIDE SEQUENCE</scope>
</reference>
<organism evidence="2 4">
    <name type="scientific">Didymodactylos carnosus</name>
    <dbReference type="NCBI Taxonomy" id="1234261"/>
    <lineage>
        <taxon>Eukaryota</taxon>
        <taxon>Metazoa</taxon>
        <taxon>Spiralia</taxon>
        <taxon>Gnathifera</taxon>
        <taxon>Rotifera</taxon>
        <taxon>Eurotatoria</taxon>
        <taxon>Bdelloidea</taxon>
        <taxon>Philodinida</taxon>
        <taxon>Philodinidae</taxon>
        <taxon>Didymodactylos</taxon>
    </lineage>
</organism>
<dbReference type="EMBL" id="CAJNOQ010027161">
    <property type="protein sequence ID" value="CAF1551351.1"/>
    <property type="molecule type" value="Genomic_DNA"/>
</dbReference>
<gene>
    <name evidence="2" type="ORF">GPM918_LOCUS39223</name>
    <name evidence="3" type="ORF">SRO942_LOCUS40082</name>
</gene>
<evidence type="ECO:0000313" key="3">
    <source>
        <dbReference type="EMBL" id="CAF4412358.1"/>
    </source>
</evidence>
<sequence length="102" mass="10754">VGRVASARRGPLPTGVSPLGRGGRHKATRRLRLRPQACAPAVAAPLRGEASDCCSRGSDRAGQGWYWCASRSSNRRARELSAVAGAGWRVSSPLAANTAIFR</sequence>
<keyword evidence="4" id="KW-1185">Reference proteome</keyword>
<dbReference type="Proteomes" id="UP000663829">
    <property type="component" value="Unassembled WGS sequence"/>
</dbReference>
<dbReference type="Proteomes" id="UP000681722">
    <property type="component" value="Unassembled WGS sequence"/>
</dbReference>
<evidence type="ECO:0000313" key="4">
    <source>
        <dbReference type="Proteomes" id="UP000663829"/>
    </source>
</evidence>
<name>A0A815X239_9BILA</name>
<protein>
    <submittedName>
        <fullName evidence="2">Uncharacterized protein</fullName>
    </submittedName>
</protein>
<accession>A0A815X239</accession>
<evidence type="ECO:0000256" key="1">
    <source>
        <dbReference type="SAM" id="MobiDB-lite"/>
    </source>
</evidence>
<proteinExistence type="predicted"/>
<feature type="region of interest" description="Disordered" evidence="1">
    <location>
        <begin position="1"/>
        <end position="25"/>
    </location>
</feature>
<evidence type="ECO:0000313" key="2">
    <source>
        <dbReference type="EMBL" id="CAF1551351.1"/>
    </source>
</evidence>
<dbReference type="EMBL" id="CAJOBC010092844">
    <property type="protein sequence ID" value="CAF4412358.1"/>
    <property type="molecule type" value="Genomic_DNA"/>
</dbReference>
<comment type="caution">
    <text evidence="2">The sequence shown here is derived from an EMBL/GenBank/DDBJ whole genome shotgun (WGS) entry which is preliminary data.</text>
</comment>
<dbReference type="AlphaFoldDB" id="A0A815X239"/>